<dbReference type="EMBL" id="JACHHN010000004">
    <property type="protein sequence ID" value="MBB5191388.1"/>
    <property type="molecule type" value="Genomic_DNA"/>
</dbReference>
<dbReference type="GO" id="GO:0003677">
    <property type="term" value="F:DNA binding"/>
    <property type="evidence" value="ECO:0007669"/>
    <property type="project" value="UniProtKB-KW"/>
</dbReference>
<evidence type="ECO:0000256" key="2">
    <source>
        <dbReference type="ARBA" id="ARBA00023125"/>
    </source>
</evidence>
<accession>A0A840RFU1</accession>
<dbReference type="Gene3D" id="1.10.10.10">
    <property type="entry name" value="Winged helix-like DNA-binding domain superfamily/Winged helix DNA-binding domain"/>
    <property type="match status" value="1"/>
</dbReference>
<dbReference type="InterPro" id="IPR039422">
    <property type="entry name" value="MarR/SlyA-like"/>
</dbReference>
<dbReference type="Pfam" id="PF12802">
    <property type="entry name" value="MarR_2"/>
    <property type="match status" value="1"/>
</dbReference>
<reference evidence="5 6" key="1">
    <citation type="submission" date="2020-08" db="EMBL/GenBank/DDBJ databases">
        <title>Genomic Encyclopedia of Type Strains, Phase IV (KMG-IV): sequencing the most valuable type-strain genomes for metagenomic binning, comparative biology and taxonomic classification.</title>
        <authorList>
            <person name="Goeker M."/>
        </authorList>
    </citation>
    <scope>NUCLEOTIDE SEQUENCE [LARGE SCALE GENOMIC DNA]</scope>
    <source>
        <strain evidence="5 6">DSM 18233</strain>
    </source>
</reference>
<dbReference type="PANTHER" id="PTHR33164:SF43">
    <property type="entry name" value="HTH-TYPE TRANSCRIPTIONAL REPRESSOR YETL"/>
    <property type="match status" value="1"/>
</dbReference>
<evidence type="ECO:0000313" key="6">
    <source>
        <dbReference type="Proteomes" id="UP000543030"/>
    </source>
</evidence>
<evidence type="ECO:0000259" key="4">
    <source>
        <dbReference type="PROSITE" id="PS50995"/>
    </source>
</evidence>
<dbReference type="PANTHER" id="PTHR33164">
    <property type="entry name" value="TRANSCRIPTIONAL REGULATOR, MARR FAMILY"/>
    <property type="match status" value="1"/>
</dbReference>
<dbReference type="PROSITE" id="PS50995">
    <property type="entry name" value="HTH_MARR_2"/>
    <property type="match status" value="1"/>
</dbReference>
<dbReference type="SMART" id="SM00347">
    <property type="entry name" value="HTH_MARR"/>
    <property type="match status" value="1"/>
</dbReference>
<evidence type="ECO:0000256" key="3">
    <source>
        <dbReference type="ARBA" id="ARBA00023163"/>
    </source>
</evidence>
<protein>
    <submittedName>
        <fullName evidence="5">MarR family transcriptional repressor of emrRAB</fullName>
    </submittedName>
</protein>
<keyword evidence="1" id="KW-0805">Transcription regulation</keyword>
<dbReference type="InterPro" id="IPR023187">
    <property type="entry name" value="Tscrpt_reg_MarR-type_CS"/>
</dbReference>
<dbReference type="GO" id="GO:0006950">
    <property type="term" value="P:response to stress"/>
    <property type="evidence" value="ECO:0007669"/>
    <property type="project" value="TreeGrafter"/>
</dbReference>
<evidence type="ECO:0000313" key="5">
    <source>
        <dbReference type="EMBL" id="MBB5191388.1"/>
    </source>
</evidence>
<dbReference type="AlphaFoldDB" id="A0A840RFU1"/>
<dbReference type="InterPro" id="IPR000835">
    <property type="entry name" value="HTH_MarR-typ"/>
</dbReference>
<sequence length="163" mass="18541">MSYQARIARFCQSFDAAPQKEILLSRTLFRAAALLEQRINEALEPCGMNMPQYLAMAMLLADENTPPTNPSEVSKLLDMTRTQVTRLMDSLETAGWVTRTLDKDDRRRMMLTLTIDGKAQLKRAVPLVHAVYHRAWSVFDTECQDQVAAELTHFHEGLEKQSA</sequence>
<dbReference type="InterPro" id="IPR036390">
    <property type="entry name" value="WH_DNA-bd_sf"/>
</dbReference>
<dbReference type="SUPFAM" id="SSF46785">
    <property type="entry name" value="Winged helix' DNA-binding domain"/>
    <property type="match status" value="1"/>
</dbReference>
<dbReference type="PRINTS" id="PR00598">
    <property type="entry name" value="HTHMARR"/>
</dbReference>
<keyword evidence="2" id="KW-0238">DNA-binding</keyword>
<name>A0A840RFU1_9NEIS</name>
<keyword evidence="6" id="KW-1185">Reference proteome</keyword>
<feature type="domain" description="HTH marR-type" evidence="4">
    <location>
        <begin position="21"/>
        <end position="163"/>
    </location>
</feature>
<comment type="caution">
    <text evidence="5">The sequence shown here is derived from an EMBL/GenBank/DDBJ whole genome shotgun (WGS) entry which is preliminary data.</text>
</comment>
<dbReference type="GO" id="GO:0003700">
    <property type="term" value="F:DNA-binding transcription factor activity"/>
    <property type="evidence" value="ECO:0007669"/>
    <property type="project" value="InterPro"/>
</dbReference>
<proteinExistence type="predicted"/>
<dbReference type="Proteomes" id="UP000543030">
    <property type="component" value="Unassembled WGS sequence"/>
</dbReference>
<evidence type="ECO:0000256" key="1">
    <source>
        <dbReference type="ARBA" id="ARBA00023015"/>
    </source>
</evidence>
<dbReference type="PROSITE" id="PS01117">
    <property type="entry name" value="HTH_MARR_1"/>
    <property type="match status" value="1"/>
</dbReference>
<gene>
    <name evidence="5" type="ORF">HNQ50_002118</name>
</gene>
<dbReference type="RefSeq" id="WP_184100350.1">
    <property type="nucleotide sequence ID" value="NZ_JACHHN010000004.1"/>
</dbReference>
<keyword evidence="3" id="KW-0804">Transcription</keyword>
<organism evidence="5 6">
    <name type="scientific">Silvimonas terrae</name>
    <dbReference type="NCBI Taxonomy" id="300266"/>
    <lineage>
        <taxon>Bacteria</taxon>
        <taxon>Pseudomonadati</taxon>
        <taxon>Pseudomonadota</taxon>
        <taxon>Betaproteobacteria</taxon>
        <taxon>Neisseriales</taxon>
        <taxon>Chitinibacteraceae</taxon>
        <taxon>Silvimonas</taxon>
    </lineage>
</organism>
<dbReference type="InterPro" id="IPR036388">
    <property type="entry name" value="WH-like_DNA-bd_sf"/>
</dbReference>